<keyword evidence="3" id="KW-0813">Transport</keyword>
<evidence type="ECO:0000256" key="1">
    <source>
        <dbReference type="ARBA" id="ARBA00004571"/>
    </source>
</evidence>
<keyword evidence="6 15" id="KW-0812">Transmembrane</keyword>
<feature type="chain" id="PRO_5012974022" evidence="16">
    <location>
        <begin position="22"/>
        <end position="824"/>
    </location>
</feature>
<evidence type="ECO:0000256" key="16">
    <source>
        <dbReference type="SAM" id="SignalP"/>
    </source>
</evidence>
<reference evidence="20 21" key="1">
    <citation type="submission" date="2016-11" db="EMBL/GenBank/DDBJ databases">
        <authorList>
            <person name="Jaros S."/>
            <person name="Januszkiewicz K."/>
            <person name="Wedrychowicz H."/>
        </authorList>
    </citation>
    <scope>NUCLEOTIDE SEQUENCE [LARGE SCALE GENOMIC DNA]</scope>
    <source>
        <strain evidence="20 21">DSM 26991</strain>
    </source>
</reference>
<dbReference type="AlphaFoldDB" id="A0A1M4SU06"/>
<dbReference type="GO" id="GO:0015159">
    <property type="term" value="F:polysaccharide transmembrane transporter activity"/>
    <property type="evidence" value="ECO:0007669"/>
    <property type="project" value="InterPro"/>
</dbReference>
<evidence type="ECO:0000256" key="2">
    <source>
        <dbReference type="ARBA" id="ARBA00009450"/>
    </source>
</evidence>
<keyword evidence="15" id="KW-1133">Transmembrane helix</keyword>
<feature type="domain" description="Soluble ligand binding" evidence="18">
    <location>
        <begin position="406"/>
        <end position="453"/>
    </location>
</feature>
<keyword evidence="5" id="KW-0762">Sugar transport</keyword>
<evidence type="ECO:0000256" key="14">
    <source>
        <dbReference type="ARBA" id="ARBA00023288"/>
    </source>
</evidence>
<evidence type="ECO:0000259" key="18">
    <source>
        <dbReference type="Pfam" id="PF10531"/>
    </source>
</evidence>
<dbReference type="InterPro" id="IPR019554">
    <property type="entry name" value="Soluble_ligand-bd"/>
</dbReference>
<dbReference type="Gene3D" id="3.30.1950.10">
    <property type="entry name" value="wza like domain"/>
    <property type="match status" value="1"/>
</dbReference>
<organism evidence="20 21">
    <name type="scientific">Bacteroides luti</name>
    <dbReference type="NCBI Taxonomy" id="1297750"/>
    <lineage>
        <taxon>Bacteria</taxon>
        <taxon>Pseudomonadati</taxon>
        <taxon>Bacteroidota</taxon>
        <taxon>Bacteroidia</taxon>
        <taxon>Bacteroidales</taxon>
        <taxon>Bacteroidaceae</taxon>
        <taxon>Bacteroides</taxon>
    </lineage>
</organism>
<evidence type="ECO:0000256" key="10">
    <source>
        <dbReference type="ARBA" id="ARBA00023114"/>
    </source>
</evidence>
<evidence type="ECO:0000256" key="4">
    <source>
        <dbReference type="ARBA" id="ARBA00022452"/>
    </source>
</evidence>
<evidence type="ECO:0000256" key="11">
    <source>
        <dbReference type="ARBA" id="ARBA00023136"/>
    </source>
</evidence>
<keyword evidence="8" id="KW-0625">Polysaccharide transport</keyword>
<keyword evidence="10" id="KW-0626">Porin</keyword>
<accession>A0A1M4SU06</accession>
<evidence type="ECO:0000259" key="17">
    <source>
        <dbReference type="Pfam" id="PF02563"/>
    </source>
</evidence>
<dbReference type="OrthoDB" id="9808948at2"/>
<feature type="domain" description="Polysaccharide export protein N-terminal" evidence="17">
    <location>
        <begin position="156"/>
        <end position="220"/>
    </location>
</feature>
<evidence type="ECO:0000313" key="21">
    <source>
        <dbReference type="Proteomes" id="UP000184509"/>
    </source>
</evidence>
<dbReference type="InterPro" id="IPR049712">
    <property type="entry name" value="Poly_export"/>
</dbReference>
<name>A0A1M4SU06_9BACE</name>
<dbReference type="GO" id="GO:0046930">
    <property type="term" value="C:pore complex"/>
    <property type="evidence" value="ECO:0007669"/>
    <property type="project" value="UniProtKB-KW"/>
</dbReference>
<evidence type="ECO:0000256" key="7">
    <source>
        <dbReference type="ARBA" id="ARBA00022729"/>
    </source>
</evidence>
<keyword evidence="11 15" id="KW-0472">Membrane</keyword>
<feature type="signal peptide" evidence="16">
    <location>
        <begin position="1"/>
        <end position="21"/>
    </location>
</feature>
<dbReference type="Pfam" id="PF02563">
    <property type="entry name" value="Poly_export"/>
    <property type="match status" value="1"/>
</dbReference>
<dbReference type="GO" id="GO:0009279">
    <property type="term" value="C:cell outer membrane"/>
    <property type="evidence" value="ECO:0007669"/>
    <property type="project" value="UniProtKB-SubCell"/>
</dbReference>
<protein>
    <submittedName>
        <fullName evidence="20">Protein involved in polysaccharide export, contains SLBB domain of the beta-grasp fold</fullName>
    </submittedName>
</protein>
<dbReference type="EMBL" id="FQTV01000001">
    <property type="protein sequence ID" value="SHE35671.1"/>
    <property type="molecule type" value="Genomic_DNA"/>
</dbReference>
<evidence type="ECO:0000313" key="20">
    <source>
        <dbReference type="EMBL" id="SHE35671.1"/>
    </source>
</evidence>
<evidence type="ECO:0000256" key="6">
    <source>
        <dbReference type="ARBA" id="ARBA00022692"/>
    </source>
</evidence>
<evidence type="ECO:0000256" key="3">
    <source>
        <dbReference type="ARBA" id="ARBA00022448"/>
    </source>
</evidence>
<keyword evidence="7 16" id="KW-0732">Signal</keyword>
<keyword evidence="21" id="KW-1185">Reference proteome</keyword>
<keyword evidence="12" id="KW-0564">Palmitate</keyword>
<proteinExistence type="inferred from homology"/>
<feature type="transmembrane region" description="Helical" evidence="15">
    <location>
        <begin position="805"/>
        <end position="823"/>
    </location>
</feature>
<feature type="domain" description="Soluble ligand binding" evidence="18">
    <location>
        <begin position="242"/>
        <end position="286"/>
    </location>
</feature>
<dbReference type="InterPro" id="IPR054765">
    <property type="entry name" value="SLBB_dom"/>
</dbReference>
<dbReference type="GO" id="GO:0006811">
    <property type="term" value="P:monoatomic ion transport"/>
    <property type="evidence" value="ECO:0007669"/>
    <property type="project" value="UniProtKB-KW"/>
</dbReference>
<keyword evidence="13" id="KW-0998">Cell outer membrane</keyword>
<dbReference type="InterPro" id="IPR003715">
    <property type="entry name" value="Poly_export_N"/>
</dbReference>
<dbReference type="Gene3D" id="3.10.560.10">
    <property type="entry name" value="Outer membrane lipoprotein wza domain like"/>
    <property type="match status" value="6"/>
</dbReference>
<evidence type="ECO:0000256" key="9">
    <source>
        <dbReference type="ARBA" id="ARBA00023065"/>
    </source>
</evidence>
<feature type="domain" description="Soluble ligand binding" evidence="18">
    <location>
        <begin position="324"/>
        <end position="372"/>
    </location>
</feature>
<dbReference type="GO" id="GO:0015288">
    <property type="term" value="F:porin activity"/>
    <property type="evidence" value="ECO:0007669"/>
    <property type="project" value="UniProtKB-KW"/>
</dbReference>
<evidence type="ECO:0000256" key="5">
    <source>
        <dbReference type="ARBA" id="ARBA00022597"/>
    </source>
</evidence>
<sequence>MKNISFFLFFFFSFSIFTSNAQSLSIPSLDILKGTDIDNISDTQLGDLISQMDKKGISMNQIDQYASSKGLSKTETEKLKNRIVRYNDKNKGVKKRTIETNEDLNNPEKLNPELLKYYEVYKQKQDSIKANKLEIFGLSIFKDVNLTFEPNLRLATPSNYVLGPDDELLIDVYGNSEANYTLYVSPEGKIKIPLAGVISVGGLTIQEASSVIKKRLSSIYGGIKSNATKVSIALGDIRSITVSVIGEVAYPGSYTIPSLASVYNALYVSGGPTEKGSFRKIQVSRGHSVIAVIDLYDFLVYGKQSDLRLQDQDVIKILPYSNRVSIVGEVKVPAIFEMKEFETISNLIEFAGGFTENAYRERITAYRNTTKEKSVIDVTLPQFRTYLTESGDEYKVGKLLKRFANRVQITGSVYRPGEYSLSEGMKVSDLITKADGLKEDAFATRAMVYRKNARNLPELTSFSPIDALEGRNDLILQREDSVYISSILEMKEDEYIYISGEVVSPDKYFFGEGMTLKDAILMAKGMTKKADRGEIEVYRQITDQGILNKNLQKAIAYKFKIDNDLAYNDSAANFKLKKEDRIMIRPIFGYEEMKQVNIEGEVKIPGNYIITSKNQKISDLVQMSGGLSAYAYPEGAYLIRKVKKTDSEKKLLKQVAQSLGSKVTKNTETSDSLELKKQLFKETDIVGISLKEIINNPGSQYDLILEEGDILTIPKVLETVTVNGEVLMPNTVRYQKELSFKDYVNAAGGFSSNALSKKAYIIHANGKVEVTRSFCGIHSYPNVYPGSRIIIPEKPIKKGMSTAEVISITTSIVSVAAIIVSLFK</sequence>
<dbReference type="STRING" id="1297750.SAMN05444405_101194"/>
<evidence type="ECO:0000256" key="12">
    <source>
        <dbReference type="ARBA" id="ARBA00023139"/>
    </source>
</evidence>
<feature type="domain" description="Soluble ligand binding" evidence="18">
    <location>
        <begin position="596"/>
        <end position="643"/>
    </location>
</feature>
<dbReference type="Proteomes" id="UP000184509">
    <property type="component" value="Unassembled WGS sequence"/>
</dbReference>
<feature type="domain" description="Soluble ligand binding" evidence="18">
    <location>
        <begin position="720"/>
        <end position="769"/>
    </location>
</feature>
<comment type="subcellular location">
    <subcellularLocation>
        <location evidence="1">Cell outer membrane</location>
        <topology evidence="1">Multi-pass membrane protein</topology>
    </subcellularLocation>
</comment>
<gene>
    <name evidence="20" type="ORF">SAMN05444405_101194</name>
</gene>
<evidence type="ECO:0000256" key="13">
    <source>
        <dbReference type="ARBA" id="ARBA00023237"/>
    </source>
</evidence>
<dbReference type="PANTHER" id="PTHR33619">
    <property type="entry name" value="POLYSACCHARIDE EXPORT PROTEIN GFCE-RELATED"/>
    <property type="match status" value="1"/>
</dbReference>
<dbReference type="Pfam" id="PF10531">
    <property type="entry name" value="SLBB"/>
    <property type="match status" value="5"/>
</dbReference>
<evidence type="ECO:0000256" key="8">
    <source>
        <dbReference type="ARBA" id="ARBA00023047"/>
    </source>
</evidence>
<evidence type="ECO:0000259" key="19">
    <source>
        <dbReference type="Pfam" id="PF22461"/>
    </source>
</evidence>
<feature type="domain" description="SLBB" evidence="19">
    <location>
        <begin position="496"/>
        <end position="580"/>
    </location>
</feature>
<dbReference type="PANTHER" id="PTHR33619:SF3">
    <property type="entry name" value="POLYSACCHARIDE EXPORT PROTEIN GFCE-RELATED"/>
    <property type="match status" value="1"/>
</dbReference>
<keyword evidence="9" id="KW-0406">Ion transport</keyword>
<dbReference type="RefSeq" id="WP_073398641.1">
    <property type="nucleotide sequence ID" value="NZ_FQTV01000001.1"/>
</dbReference>
<evidence type="ECO:0000256" key="15">
    <source>
        <dbReference type="SAM" id="Phobius"/>
    </source>
</evidence>
<dbReference type="Pfam" id="PF22461">
    <property type="entry name" value="SLBB_2"/>
    <property type="match status" value="1"/>
</dbReference>
<keyword evidence="4" id="KW-1134">Transmembrane beta strand</keyword>
<comment type="similarity">
    <text evidence="2">Belongs to the BexD/CtrA/VexA family.</text>
</comment>
<keyword evidence="14" id="KW-0449">Lipoprotein</keyword>